<sequence>MISKPSFKIAKPSFTEREFLTILNRMKRAGVKTPDYRFQNCLEAILGPPPKDLQLYCPDEPIVLDVKMAQKLAEHPEKVLYRPVPIDPIELLDIAQYGESINEYLQVRAHIYEREYAASGYLFKNRQALIKNMFHAWSDSDFYPTYCMLYLYSLYELKHWLNMRKLSYDNLLWAELNLDDEDNDDVKALLFSNTNWYI</sequence>
<proteinExistence type="predicted"/>
<reference evidence="1 2" key="2">
    <citation type="journal article" date="2019" name="G3 (Bethesda)">
        <title>Hybrid Assembly of the Genome of the Entomopathogenic Nematode Steinernema carpocapsae Identifies the X-Chromosome.</title>
        <authorList>
            <person name="Serra L."/>
            <person name="Macchietto M."/>
            <person name="Macias-Munoz A."/>
            <person name="McGill C.J."/>
            <person name="Rodriguez I.M."/>
            <person name="Rodriguez B."/>
            <person name="Murad R."/>
            <person name="Mortazavi A."/>
        </authorList>
    </citation>
    <scope>NUCLEOTIDE SEQUENCE [LARGE SCALE GENOMIC DNA]</scope>
    <source>
        <strain evidence="1 2">ALL</strain>
    </source>
</reference>
<evidence type="ECO:0000313" key="2">
    <source>
        <dbReference type="Proteomes" id="UP000298663"/>
    </source>
</evidence>
<evidence type="ECO:0000313" key="1">
    <source>
        <dbReference type="EMBL" id="TMS34070.1"/>
    </source>
</evidence>
<gene>
    <name evidence="1" type="ORF">L596_001724</name>
</gene>
<dbReference type="AlphaFoldDB" id="A0A4U8ULX8"/>
<accession>A0A4U8ULX8</accession>
<comment type="caution">
    <text evidence="1">The sequence shown here is derived from an EMBL/GenBank/DDBJ whole genome shotgun (WGS) entry which is preliminary data.</text>
</comment>
<protein>
    <submittedName>
        <fullName evidence="1">Uncharacterized protein</fullName>
    </submittedName>
</protein>
<reference evidence="1 2" key="1">
    <citation type="journal article" date="2015" name="Genome Biol.">
        <title>Comparative genomics of Steinernema reveals deeply conserved gene regulatory networks.</title>
        <authorList>
            <person name="Dillman A.R."/>
            <person name="Macchietto M."/>
            <person name="Porter C.F."/>
            <person name="Rogers A."/>
            <person name="Williams B."/>
            <person name="Antoshechkin I."/>
            <person name="Lee M.M."/>
            <person name="Goodwin Z."/>
            <person name="Lu X."/>
            <person name="Lewis E.E."/>
            <person name="Goodrich-Blair H."/>
            <person name="Stock S.P."/>
            <person name="Adams B.J."/>
            <person name="Sternberg P.W."/>
            <person name="Mortazavi A."/>
        </authorList>
    </citation>
    <scope>NUCLEOTIDE SEQUENCE [LARGE SCALE GENOMIC DNA]</scope>
    <source>
        <strain evidence="1 2">ALL</strain>
    </source>
</reference>
<organism evidence="1 2">
    <name type="scientific">Steinernema carpocapsae</name>
    <name type="common">Entomopathogenic nematode</name>
    <dbReference type="NCBI Taxonomy" id="34508"/>
    <lineage>
        <taxon>Eukaryota</taxon>
        <taxon>Metazoa</taxon>
        <taxon>Ecdysozoa</taxon>
        <taxon>Nematoda</taxon>
        <taxon>Chromadorea</taxon>
        <taxon>Rhabditida</taxon>
        <taxon>Tylenchina</taxon>
        <taxon>Panagrolaimomorpha</taxon>
        <taxon>Strongyloidoidea</taxon>
        <taxon>Steinernematidae</taxon>
        <taxon>Steinernema</taxon>
    </lineage>
</organism>
<dbReference type="EMBL" id="AZBU02000001">
    <property type="protein sequence ID" value="TMS34070.1"/>
    <property type="molecule type" value="Genomic_DNA"/>
</dbReference>
<name>A0A4U8ULX8_STECR</name>
<dbReference type="Proteomes" id="UP000298663">
    <property type="component" value="Unassembled WGS sequence"/>
</dbReference>
<keyword evidence="2" id="KW-1185">Reference proteome</keyword>